<dbReference type="STRING" id="860235.AOZ06_05090"/>
<evidence type="ECO:0000313" key="1">
    <source>
        <dbReference type="EMBL" id="ALG06383.1"/>
    </source>
</evidence>
<dbReference type="EMBL" id="CP012752">
    <property type="protein sequence ID" value="ALG06383.1"/>
    <property type="molecule type" value="Genomic_DNA"/>
</dbReference>
<dbReference type="OrthoDB" id="5482597at2"/>
<name>A0A0N7F2P2_9PSEU</name>
<dbReference type="Proteomes" id="UP000063699">
    <property type="component" value="Chromosome"/>
</dbReference>
<gene>
    <name evidence="1" type="ORF">AOZ06_05090</name>
</gene>
<dbReference type="KEGG" id="kphy:AOZ06_05090"/>
<dbReference type="AlphaFoldDB" id="A0A0N7F2P2"/>
<organism evidence="1 2">
    <name type="scientific">Kibdelosporangium phytohabitans</name>
    <dbReference type="NCBI Taxonomy" id="860235"/>
    <lineage>
        <taxon>Bacteria</taxon>
        <taxon>Bacillati</taxon>
        <taxon>Actinomycetota</taxon>
        <taxon>Actinomycetes</taxon>
        <taxon>Pseudonocardiales</taxon>
        <taxon>Pseudonocardiaceae</taxon>
        <taxon>Kibdelosporangium</taxon>
    </lineage>
</organism>
<keyword evidence="2" id="KW-1185">Reference proteome</keyword>
<evidence type="ECO:0008006" key="3">
    <source>
        <dbReference type="Google" id="ProtNLM"/>
    </source>
</evidence>
<evidence type="ECO:0000313" key="2">
    <source>
        <dbReference type="Proteomes" id="UP000063699"/>
    </source>
</evidence>
<protein>
    <recommendedName>
        <fullName evidence="3">DUF4185 domain-containing protein</fullName>
    </recommendedName>
</protein>
<proteinExistence type="predicted"/>
<sequence>MLAGEQWVNNCIVVEDIESGELRTVLGGTPSEPDALVSPLNKVGPDGLSRWLWAGHGVAVDDADLPADQRRVWAWFNDYQATVPDEEKGEWDFAWVRPILVELSLPDLRVLSRNPIDDGTGVQWGASVHRDGDELLVYGVADEGADKHLLLAMTSATQPGGPWRYRTTDGWSTRAGDMVRLLTGVGNEISVLRMPSPDDGWLVITSDTRQEFGTWPIVVYGPTIRLGHSRDRR</sequence>
<reference evidence="1 2" key="1">
    <citation type="submission" date="2015-07" db="EMBL/GenBank/DDBJ databases">
        <title>Genome sequencing of Kibdelosporangium phytohabitans.</title>
        <authorList>
            <person name="Qin S."/>
            <person name="Xing K."/>
        </authorList>
    </citation>
    <scope>NUCLEOTIDE SEQUENCE [LARGE SCALE GENOMIC DNA]</scope>
    <source>
        <strain evidence="1 2">KLBMP1111</strain>
    </source>
</reference>
<accession>A0A0N7F2P2</accession>
<dbReference type="RefSeq" id="WP_054288359.1">
    <property type="nucleotide sequence ID" value="NZ_CP012752.1"/>
</dbReference>